<dbReference type="NCBIfam" id="TIGR01174">
    <property type="entry name" value="ftsA"/>
    <property type="match status" value="1"/>
</dbReference>
<dbReference type="Gene3D" id="3.30.1490.110">
    <property type="match status" value="1"/>
</dbReference>
<comment type="subcellular location">
    <subcellularLocation>
        <location evidence="5">Cell membrane</location>
        <topology evidence="5">Peripheral membrane protein</topology>
        <orientation evidence="5">Cytoplasmic side</orientation>
    </subcellularLocation>
    <text evidence="5">Localizes to the Z ring in an FtsZ-dependent manner. Targeted to the membrane through a conserved C-terminal amphipathic helix.</text>
</comment>
<evidence type="ECO:0000313" key="8">
    <source>
        <dbReference type="EMBL" id="KKW14822.1"/>
    </source>
</evidence>
<feature type="domain" description="SHS2" evidence="7">
    <location>
        <begin position="5"/>
        <end position="192"/>
    </location>
</feature>
<dbReference type="PANTHER" id="PTHR32432:SF4">
    <property type="entry name" value="CELL DIVISION PROTEIN FTSA"/>
    <property type="match status" value="1"/>
</dbReference>
<evidence type="ECO:0000256" key="3">
    <source>
        <dbReference type="ARBA" id="ARBA00023136"/>
    </source>
</evidence>
<evidence type="ECO:0000256" key="4">
    <source>
        <dbReference type="ARBA" id="ARBA00023306"/>
    </source>
</evidence>
<comment type="caution">
    <text evidence="8">The sequence shown here is derived from an EMBL/GenBank/DDBJ whole genome shotgun (WGS) entry which is preliminary data.</text>
</comment>
<dbReference type="GO" id="GO:0032153">
    <property type="term" value="C:cell division site"/>
    <property type="evidence" value="ECO:0007669"/>
    <property type="project" value="UniProtKB-UniRule"/>
</dbReference>
<evidence type="ECO:0000256" key="5">
    <source>
        <dbReference type="HAMAP-Rule" id="MF_02033"/>
    </source>
</evidence>
<keyword evidence="4 5" id="KW-0131">Cell cycle</keyword>
<comment type="function">
    <text evidence="5 6">Cell division protein that is involved in the assembly of the Z ring. May serve as a membrane anchor for the Z ring.</text>
</comment>
<dbReference type="STRING" id="1618665.UY55_C0003G0038"/>
<comment type="subunit">
    <text evidence="5">Self-interacts. Interacts with FtsZ.</text>
</comment>
<keyword evidence="2 5" id="KW-0132">Cell division</keyword>
<keyword evidence="3 5" id="KW-0472">Membrane</keyword>
<dbReference type="Pfam" id="PF02491">
    <property type="entry name" value="SHS2_FTSA"/>
    <property type="match status" value="1"/>
</dbReference>
<dbReference type="Gene3D" id="3.30.420.40">
    <property type="match status" value="2"/>
</dbReference>
<dbReference type="PANTHER" id="PTHR32432">
    <property type="entry name" value="CELL DIVISION PROTEIN FTSA-RELATED"/>
    <property type="match status" value="1"/>
</dbReference>
<organism evidence="8 9">
    <name type="scientific">Candidatus Jorgensenbacteria bacterium GW2011_GWB1_50_10</name>
    <dbReference type="NCBI Taxonomy" id="1618665"/>
    <lineage>
        <taxon>Bacteria</taxon>
        <taxon>Candidatus Joergenseniibacteriota</taxon>
    </lineage>
</organism>
<evidence type="ECO:0000256" key="2">
    <source>
        <dbReference type="ARBA" id="ARBA00022618"/>
    </source>
</evidence>
<dbReference type="HAMAP" id="MF_02033">
    <property type="entry name" value="FtsA"/>
    <property type="match status" value="1"/>
</dbReference>
<evidence type="ECO:0000259" key="7">
    <source>
        <dbReference type="SMART" id="SM00842"/>
    </source>
</evidence>
<dbReference type="SMART" id="SM00842">
    <property type="entry name" value="FtsA"/>
    <property type="match status" value="1"/>
</dbReference>
<comment type="similarity">
    <text evidence="5 6">Belongs to the FtsA/MreB family.</text>
</comment>
<dbReference type="PIRSF" id="PIRSF003101">
    <property type="entry name" value="FtsA"/>
    <property type="match status" value="1"/>
</dbReference>
<accession>A0A0G1YIJ8</accession>
<evidence type="ECO:0000313" key="9">
    <source>
        <dbReference type="Proteomes" id="UP000034224"/>
    </source>
</evidence>
<dbReference type="InterPro" id="IPR020823">
    <property type="entry name" value="Cell_div_FtsA"/>
</dbReference>
<gene>
    <name evidence="5" type="primary">ftsA</name>
    <name evidence="8" type="ORF">UY55_C0003G0038</name>
</gene>
<dbReference type="GO" id="GO:0043093">
    <property type="term" value="P:FtsZ-dependent cytokinesis"/>
    <property type="evidence" value="ECO:0007669"/>
    <property type="project" value="UniProtKB-UniRule"/>
</dbReference>
<sequence length="404" mass="43772">MANFVTGLDIGSSQIKCIVAEEGKNSLSVVAALKHPSSGLRRGVVVDQEEATGILRELVLDLQKISRRAVHNVFVNVNGEHIKSRISRGVSVVSRPDQEIQEDDVERVLQSSKAIKVTPNHLVLHNIAREYFIDDVGDIQDPRGMTGNRLEVATLIVEAFSPQLNLLMKTLERVGIRVGGLIYNPLAASRAALSRRQKDLGVALVDLGFGSTSVAVFEENKLAFAKTIPLGVGHVTNDIAIGFKTSIDAAEKMKLTYGFATAKEISRKDVINLVDFDPALTGEASKRFLAEVIEVRLAEILDLVNNELKSLGREVELPGGAVLTGGGVKMKGVTELARKELHLPVHVGYPDLSSLEILNPTHKELLDDPEFATAVGLLLWANAEGGRSGSGLGGFKRFFRRLVP</sequence>
<dbReference type="SUPFAM" id="SSF53067">
    <property type="entry name" value="Actin-like ATPase domain"/>
    <property type="match status" value="2"/>
</dbReference>
<dbReference type="EMBL" id="LCQK01000003">
    <property type="protein sequence ID" value="KKW14822.1"/>
    <property type="molecule type" value="Genomic_DNA"/>
</dbReference>
<dbReference type="InterPro" id="IPR003494">
    <property type="entry name" value="SHS2_FtsA"/>
</dbReference>
<proteinExistence type="inferred from homology"/>
<dbReference type="Proteomes" id="UP000034224">
    <property type="component" value="Unassembled WGS sequence"/>
</dbReference>
<name>A0A0G1YIJ8_9BACT</name>
<protein>
    <recommendedName>
        <fullName evidence="5 6">Cell division protein FtsA</fullName>
    </recommendedName>
</protein>
<evidence type="ECO:0000256" key="1">
    <source>
        <dbReference type="ARBA" id="ARBA00022475"/>
    </source>
</evidence>
<dbReference type="GO" id="GO:0009898">
    <property type="term" value="C:cytoplasmic side of plasma membrane"/>
    <property type="evidence" value="ECO:0007669"/>
    <property type="project" value="UniProtKB-UniRule"/>
</dbReference>
<dbReference type="AlphaFoldDB" id="A0A0G1YIJ8"/>
<evidence type="ECO:0000256" key="6">
    <source>
        <dbReference type="PIRNR" id="PIRNR003101"/>
    </source>
</evidence>
<dbReference type="InterPro" id="IPR043129">
    <property type="entry name" value="ATPase_NBD"/>
</dbReference>
<dbReference type="Pfam" id="PF14450">
    <property type="entry name" value="FtsA"/>
    <property type="match status" value="1"/>
</dbReference>
<dbReference type="CDD" id="cd24048">
    <property type="entry name" value="ASKHA_NBD_FtsA"/>
    <property type="match status" value="1"/>
</dbReference>
<keyword evidence="1 5" id="KW-1003">Cell membrane</keyword>
<reference evidence="8 9" key="1">
    <citation type="journal article" date="2015" name="Nature">
        <title>rRNA introns, odd ribosomes, and small enigmatic genomes across a large radiation of phyla.</title>
        <authorList>
            <person name="Brown C.T."/>
            <person name="Hug L.A."/>
            <person name="Thomas B.C."/>
            <person name="Sharon I."/>
            <person name="Castelle C.J."/>
            <person name="Singh A."/>
            <person name="Wilkins M.J."/>
            <person name="Williams K.H."/>
            <person name="Banfield J.F."/>
        </authorList>
    </citation>
    <scope>NUCLEOTIDE SEQUENCE [LARGE SCALE GENOMIC DNA]</scope>
</reference>
<dbReference type="InterPro" id="IPR050696">
    <property type="entry name" value="FtsA/MreB"/>
</dbReference>